<comment type="caution">
    <text evidence="2">The sequence shown here is derived from an EMBL/GenBank/DDBJ whole genome shotgun (WGS) entry which is preliminary data.</text>
</comment>
<gene>
    <name evidence="2" type="ORF">ACFP90_07065</name>
</gene>
<keyword evidence="3" id="KW-1185">Reference proteome</keyword>
<feature type="region of interest" description="Disordered" evidence="1">
    <location>
        <begin position="131"/>
        <end position="173"/>
    </location>
</feature>
<feature type="compositionally biased region" description="Basic and acidic residues" evidence="1">
    <location>
        <begin position="150"/>
        <end position="162"/>
    </location>
</feature>
<protein>
    <recommendedName>
        <fullName evidence="4">Transposase</fullName>
    </recommendedName>
</protein>
<evidence type="ECO:0000256" key="1">
    <source>
        <dbReference type="SAM" id="MobiDB-lite"/>
    </source>
</evidence>
<accession>A0ABW1ZGY8</accession>
<dbReference type="EMBL" id="JBHSWB010000001">
    <property type="protein sequence ID" value="MFC6660144.1"/>
    <property type="molecule type" value="Genomic_DNA"/>
</dbReference>
<dbReference type="Proteomes" id="UP001596317">
    <property type="component" value="Unassembled WGS sequence"/>
</dbReference>
<organism evidence="2 3">
    <name type="scientific">Deinococcus multiflagellatus</name>
    <dbReference type="NCBI Taxonomy" id="1656887"/>
    <lineage>
        <taxon>Bacteria</taxon>
        <taxon>Thermotogati</taxon>
        <taxon>Deinococcota</taxon>
        <taxon>Deinococci</taxon>
        <taxon>Deinococcales</taxon>
        <taxon>Deinococcaceae</taxon>
        <taxon>Deinococcus</taxon>
    </lineage>
</organism>
<evidence type="ECO:0000313" key="2">
    <source>
        <dbReference type="EMBL" id="MFC6660144.1"/>
    </source>
</evidence>
<sequence length="173" mass="19968">MQQSALFALLSSPDVRPEDWLRRQPDLARRVVVARELKWEIRDRLDQFNINERTLFPDLSGLSQWLRRYYRQRREPRTRTPPKPARLKTSAIRPAETDAGSSVPAPARRFGASRPLRHRCSFSATPLCEPLRAGSSVREERMNRNPYETALREPGARGERTRTAPPQNAPGDR</sequence>
<feature type="region of interest" description="Disordered" evidence="1">
    <location>
        <begin position="73"/>
        <end position="110"/>
    </location>
</feature>
<name>A0ABW1ZGY8_9DEIO</name>
<dbReference type="RefSeq" id="WP_380055025.1">
    <property type="nucleotide sequence ID" value="NZ_JBHSWB010000001.1"/>
</dbReference>
<reference evidence="3" key="1">
    <citation type="journal article" date="2019" name="Int. J. Syst. Evol. Microbiol.">
        <title>The Global Catalogue of Microorganisms (GCM) 10K type strain sequencing project: providing services to taxonomists for standard genome sequencing and annotation.</title>
        <authorList>
            <consortium name="The Broad Institute Genomics Platform"/>
            <consortium name="The Broad Institute Genome Sequencing Center for Infectious Disease"/>
            <person name="Wu L."/>
            <person name="Ma J."/>
        </authorList>
    </citation>
    <scope>NUCLEOTIDE SEQUENCE [LARGE SCALE GENOMIC DNA]</scope>
    <source>
        <strain evidence="3">CCUG 63830</strain>
    </source>
</reference>
<evidence type="ECO:0008006" key="4">
    <source>
        <dbReference type="Google" id="ProtNLM"/>
    </source>
</evidence>
<evidence type="ECO:0000313" key="3">
    <source>
        <dbReference type="Proteomes" id="UP001596317"/>
    </source>
</evidence>
<proteinExistence type="predicted"/>